<keyword evidence="4" id="KW-0472">Membrane</keyword>
<dbReference type="Pfam" id="PF01813">
    <property type="entry name" value="ATP-synt_D"/>
    <property type="match status" value="1"/>
</dbReference>
<dbReference type="EMBL" id="DSDY01000102">
    <property type="protein sequence ID" value="HDS10623.1"/>
    <property type="molecule type" value="Genomic_DNA"/>
</dbReference>
<keyword evidence="2 4" id="KW-0813">Transport</keyword>
<dbReference type="GO" id="GO:0042777">
    <property type="term" value="P:proton motive force-driven plasma membrane ATP synthesis"/>
    <property type="evidence" value="ECO:0007669"/>
    <property type="project" value="UniProtKB-UniRule"/>
</dbReference>
<evidence type="ECO:0000256" key="3">
    <source>
        <dbReference type="ARBA" id="ARBA00023065"/>
    </source>
</evidence>
<protein>
    <recommendedName>
        <fullName evidence="4">A-type ATP synthase subunit D</fullName>
    </recommendedName>
</protein>
<comment type="subcellular location">
    <subcellularLocation>
        <location evidence="4">Cell membrane</location>
        <topology evidence="4">Peripheral membrane protein</topology>
    </subcellularLocation>
</comment>
<name>A0A7C1E5I8_9CREN</name>
<sequence>MLEQVSSDSRRFLPTKINLIRLRRERASLRKIRNILAEKRNALILFIRTYLTEYEKLYQQTYKKLRESEELFGQLALEMGYDKYIDFAQSFQPKIKINVKTTVVFTIRTQLFIVDEKSYPEIPVFTETPVLALKAISTWREAFKEYLKVIELEQTIRRLIEELKETQRLINALDNVVLPTLDRAISFIKMILDERAREEFIRAKFIKRRLERAKETA</sequence>
<evidence type="ECO:0000256" key="2">
    <source>
        <dbReference type="ARBA" id="ARBA00022448"/>
    </source>
</evidence>
<dbReference type="Gene3D" id="1.10.287.3240">
    <property type="match status" value="1"/>
</dbReference>
<evidence type="ECO:0000256" key="1">
    <source>
        <dbReference type="ARBA" id="ARBA00005850"/>
    </source>
</evidence>
<accession>A0A7C1E5I8</accession>
<feature type="coiled-coil region" evidence="5">
    <location>
        <begin position="149"/>
        <end position="176"/>
    </location>
</feature>
<dbReference type="NCBIfam" id="TIGR00309">
    <property type="entry name" value="V_ATPase_subD"/>
    <property type="match status" value="1"/>
</dbReference>
<evidence type="ECO:0000256" key="4">
    <source>
        <dbReference type="HAMAP-Rule" id="MF_00271"/>
    </source>
</evidence>
<keyword evidence="4" id="KW-0375">Hydrogen ion transport</keyword>
<evidence type="ECO:0000313" key="6">
    <source>
        <dbReference type="EMBL" id="HDS10623.1"/>
    </source>
</evidence>
<dbReference type="GO" id="GO:0005524">
    <property type="term" value="F:ATP binding"/>
    <property type="evidence" value="ECO:0007669"/>
    <property type="project" value="UniProtKB-UniRule"/>
</dbReference>
<dbReference type="GO" id="GO:0005886">
    <property type="term" value="C:plasma membrane"/>
    <property type="evidence" value="ECO:0007669"/>
    <property type="project" value="UniProtKB-SubCell"/>
</dbReference>
<comment type="caution">
    <text evidence="6">The sequence shown here is derived from an EMBL/GenBank/DDBJ whole genome shotgun (WGS) entry which is preliminary data.</text>
</comment>
<keyword evidence="4" id="KW-1003">Cell membrane</keyword>
<comment type="similarity">
    <text evidence="1 4">Belongs to the V-ATPase D subunit family.</text>
</comment>
<gene>
    <name evidence="4" type="primary">atpD</name>
    <name evidence="6" type="ORF">ENO04_03255</name>
</gene>
<dbReference type="GO" id="GO:0046961">
    <property type="term" value="F:proton-transporting ATPase activity, rotational mechanism"/>
    <property type="evidence" value="ECO:0007669"/>
    <property type="project" value="InterPro"/>
</dbReference>
<keyword evidence="4" id="KW-0066">ATP synthesis</keyword>
<dbReference type="PANTHER" id="PTHR11671">
    <property type="entry name" value="V-TYPE ATP SYNTHASE SUBUNIT D"/>
    <property type="match status" value="1"/>
</dbReference>
<keyword evidence="5" id="KW-0175">Coiled coil</keyword>
<evidence type="ECO:0000256" key="5">
    <source>
        <dbReference type="SAM" id="Coils"/>
    </source>
</evidence>
<dbReference type="HAMAP" id="MF_00271">
    <property type="entry name" value="ATP_synth_D_arch"/>
    <property type="match status" value="1"/>
</dbReference>
<proteinExistence type="inferred from homology"/>
<reference evidence="6" key="1">
    <citation type="journal article" date="2020" name="mSystems">
        <title>Genome- and Community-Level Interaction Insights into Carbon Utilization and Element Cycling Functions of Hydrothermarchaeota in Hydrothermal Sediment.</title>
        <authorList>
            <person name="Zhou Z."/>
            <person name="Liu Y."/>
            <person name="Xu W."/>
            <person name="Pan J."/>
            <person name="Luo Z.H."/>
            <person name="Li M."/>
        </authorList>
    </citation>
    <scope>NUCLEOTIDE SEQUENCE [LARGE SCALE GENOMIC DNA]</scope>
    <source>
        <strain evidence="6">SpSt-123</strain>
    </source>
</reference>
<comment type="function">
    <text evidence="4">Component of the A-type ATP synthase that produces ATP from ADP in the presence of a proton gradient across the membrane.</text>
</comment>
<keyword evidence="3 4" id="KW-0406">Ion transport</keyword>
<organism evidence="6">
    <name type="scientific">Fervidicoccus fontis</name>
    <dbReference type="NCBI Taxonomy" id="683846"/>
    <lineage>
        <taxon>Archaea</taxon>
        <taxon>Thermoproteota</taxon>
        <taxon>Thermoprotei</taxon>
        <taxon>Fervidicoccales</taxon>
        <taxon>Fervidicoccaceae</taxon>
        <taxon>Fervidicoccus</taxon>
    </lineage>
</organism>
<dbReference type="InterPro" id="IPR002699">
    <property type="entry name" value="V_ATPase_D"/>
</dbReference>
<comment type="subunit">
    <text evidence="4">Has multiple subunits with at least A(3), B(3), C, D, E, F, H, I and proteolipid K(x).</text>
</comment>
<dbReference type="GO" id="GO:0046933">
    <property type="term" value="F:proton-transporting ATP synthase activity, rotational mechanism"/>
    <property type="evidence" value="ECO:0007669"/>
    <property type="project" value="UniProtKB-UniRule"/>
</dbReference>
<dbReference type="AlphaFoldDB" id="A0A7C1E5I8"/>